<keyword evidence="2" id="KW-1185">Reference proteome</keyword>
<proteinExistence type="predicted"/>
<dbReference type="EMBL" id="CM046120">
    <property type="protein sequence ID" value="KAI8437487.1"/>
    <property type="molecule type" value="Genomic_DNA"/>
</dbReference>
<gene>
    <name evidence="1" type="ORF">MSG28_011806</name>
</gene>
<dbReference type="Proteomes" id="UP001064048">
    <property type="component" value="Chromosome 20"/>
</dbReference>
<organism evidence="1 2">
    <name type="scientific">Choristoneura fumiferana</name>
    <name type="common">Spruce budworm moth</name>
    <name type="synonym">Archips fumiferana</name>
    <dbReference type="NCBI Taxonomy" id="7141"/>
    <lineage>
        <taxon>Eukaryota</taxon>
        <taxon>Metazoa</taxon>
        <taxon>Ecdysozoa</taxon>
        <taxon>Arthropoda</taxon>
        <taxon>Hexapoda</taxon>
        <taxon>Insecta</taxon>
        <taxon>Pterygota</taxon>
        <taxon>Neoptera</taxon>
        <taxon>Endopterygota</taxon>
        <taxon>Lepidoptera</taxon>
        <taxon>Glossata</taxon>
        <taxon>Ditrysia</taxon>
        <taxon>Tortricoidea</taxon>
        <taxon>Tortricidae</taxon>
        <taxon>Tortricinae</taxon>
        <taxon>Choristoneura</taxon>
    </lineage>
</organism>
<name>A0ACC0KMN4_CHOFU</name>
<sequence>MSSVGDDEPPDRGGTPLPPNFSADLNYVPRATVKPVDNYKLPTIQCHKCCRFGHVKDQCRSNPRCAKCAQNHATSDCTVPDSDVTCLYCSGPHTATDNRCPEFSRQKSIKTVMSIENIGYVEAARRFRPVRTSYADKARQNFSPDSQQTPHSQIVDSQSPPGSPTQRPLTQSYKKTVYIERRPRPPPSKSYDAQAHQAFTYTPKSSLPNGCALGYHDSPVPNDNLAELITKMLINLLSKFSDIIPYTVLETLQGHISTAINKIIQDGQSQPNTMEL</sequence>
<evidence type="ECO:0000313" key="1">
    <source>
        <dbReference type="EMBL" id="KAI8437487.1"/>
    </source>
</evidence>
<accession>A0ACC0KMN4</accession>
<reference evidence="1 2" key="1">
    <citation type="journal article" date="2022" name="Genome Biol. Evol.">
        <title>The Spruce Budworm Genome: Reconstructing the Evolutionary History of Antifreeze Proteins.</title>
        <authorList>
            <person name="Beliveau C."/>
            <person name="Gagne P."/>
            <person name="Picq S."/>
            <person name="Vernygora O."/>
            <person name="Keeling C.I."/>
            <person name="Pinkney K."/>
            <person name="Doucet D."/>
            <person name="Wen F."/>
            <person name="Johnston J.S."/>
            <person name="Maaroufi H."/>
            <person name="Boyle B."/>
            <person name="Laroche J."/>
            <person name="Dewar K."/>
            <person name="Juretic N."/>
            <person name="Blackburn G."/>
            <person name="Nisole A."/>
            <person name="Brunet B."/>
            <person name="Brandao M."/>
            <person name="Lumley L."/>
            <person name="Duan J."/>
            <person name="Quan G."/>
            <person name="Lucarotti C.J."/>
            <person name="Roe A.D."/>
            <person name="Sperling F.A.H."/>
            <person name="Levesque R.C."/>
            <person name="Cusson M."/>
        </authorList>
    </citation>
    <scope>NUCLEOTIDE SEQUENCE [LARGE SCALE GENOMIC DNA]</scope>
    <source>
        <strain evidence="1">Glfc:IPQL:Cfum</strain>
    </source>
</reference>
<protein>
    <submittedName>
        <fullName evidence="1">Uncharacterized protein</fullName>
    </submittedName>
</protein>
<evidence type="ECO:0000313" key="2">
    <source>
        <dbReference type="Proteomes" id="UP001064048"/>
    </source>
</evidence>
<comment type="caution">
    <text evidence="1">The sequence shown here is derived from an EMBL/GenBank/DDBJ whole genome shotgun (WGS) entry which is preliminary data.</text>
</comment>